<dbReference type="EMBL" id="DLUG01000251">
    <property type="protein sequence ID" value="DAB35524.1"/>
    <property type="molecule type" value="Genomic_DNA"/>
</dbReference>
<feature type="transmembrane region" description="Helical" evidence="1">
    <location>
        <begin position="45"/>
        <end position="63"/>
    </location>
</feature>
<dbReference type="SUPFAM" id="SSF55073">
    <property type="entry name" value="Nucleotide cyclase"/>
    <property type="match status" value="1"/>
</dbReference>
<keyword evidence="1" id="KW-0472">Membrane</keyword>
<evidence type="ECO:0000313" key="3">
    <source>
        <dbReference type="EMBL" id="DAB35524.1"/>
    </source>
</evidence>
<evidence type="ECO:0000256" key="1">
    <source>
        <dbReference type="SAM" id="Phobius"/>
    </source>
</evidence>
<proteinExistence type="predicted"/>
<gene>
    <name evidence="3" type="ORF">CFH80_09695</name>
</gene>
<keyword evidence="1" id="KW-1133">Transmembrane helix</keyword>
<reference evidence="3 4" key="1">
    <citation type="journal article" date="2017" name="Front. Microbiol.">
        <title>Comparative Genomic Analysis of the Class Epsilonproteobacteria and Proposed Reclassification to Epsilonbacteraeota (phyl. nov.).</title>
        <authorList>
            <person name="Waite D.W."/>
            <person name="Vanwonterghem I."/>
            <person name="Rinke C."/>
            <person name="Parks D.H."/>
            <person name="Zhang Y."/>
            <person name="Takai K."/>
            <person name="Sievert S.M."/>
            <person name="Simon J."/>
            <person name="Campbell B.J."/>
            <person name="Hanson T.E."/>
            <person name="Woyke T."/>
            <person name="Klotz M.G."/>
            <person name="Hugenholtz P."/>
        </authorList>
    </citation>
    <scope>NUCLEOTIDE SEQUENCE [LARGE SCALE GENOMIC DNA]</scope>
    <source>
        <strain evidence="3">UBA11420</strain>
    </source>
</reference>
<comment type="caution">
    <text evidence="3">The sequence shown here is derived from an EMBL/GenBank/DDBJ whole genome shotgun (WGS) entry which is preliminary data.</text>
</comment>
<protein>
    <submittedName>
        <fullName evidence="3">GGDEF domain-containing protein</fullName>
    </submittedName>
</protein>
<evidence type="ECO:0000259" key="2">
    <source>
        <dbReference type="PROSITE" id="PS50887"/>
    </source>
</evidence>
<dbReference type="Gene3D" id="3.30.70.270">
    <property type="match status" value="1"/>
</dbReference>
<dbReference type="InterPro" id="IPR029787">
    <property type="entry name" value="Nucleotide_cyclase"/>
</dbReference>
<keyword evidence="1" id="KW-0812">Transmembrane</keyword>
<feature type="domain" description="GGDEF" evidence="2">
    <location>
        <begin position="283"/>
        <end position="415"/>
    </location>
</feature>
<dbReference type="SMART" id="SM00267">
    <property type="entry name" value="GGDEF"/>
    <property type="match status" value="1"/>
</dbReference>
<dbReference type="PROSITE" id="PS50887">
    <property type="entry name" value="GGDEF"/>
    <property type="match status" value="1"/>
</dbReference>
<feature type="transmembrane region" description="Helical" evidence="1">
    <location>
        <begin position="7"/>
        <end position="25"/>
    </location>
</feature>
<dbReference type="Proteomes" id="UP000231638">
    <property type="component" value="Unassembled WGS sequence"/>
</dbReference>
<sequence length="415" mass="47297">MRRDLNLYVVALIGALAYWILDAFSNVVLYGSTLGDELLLRSNHSVAWIKIAIFALIFAAIFFSKRFSFPLQDEKYTEPVDEIAQLQQLSDVLLSSLSTKLNTVKALEILEKNLSLEATLLFLYDKESMTLYNENTFIKVHFRTKEIHPLHTNPYQSEIEKIAIQIYTKKSAFSKEHVTIDKKTLTLFAFEIKEERHEKILGNLMLASFAPEIVEAHMSIIRRFLQMLSFALSLSAKKELLQSMNTSYAGETTQYDKTLDVFTYLKLQDEVQQEFKRHKRYHTNLTLVLIEINAFKNISNIFPAAVITGFKREFIQLVKKNTRDIDVFAKWTDDRFALLLPEVDFRAGLGVAKKFQALLAQTKFSHIGTISCSFGITSLAPKDTLSTFKLRAESALSVASTREASGAIEIKLFAS</sequence>
<accession>A0A2D3WCQ7</accession>
<dbReference type="NCBIfam" id="TIGR00254">
    <property type="entry name" value="GGDEF"/>
    <property type="match status" value="1"/>
</dbReference>
<name>A0A2D3WCQ7_9BACT</name>
<dbReference type="InterPro" id="IPR000160">
    <property type="entry name" value="GGDEF_dom"/>
</dbReference>
<dbReference type="AlphaFoldDB" id="A0A2D3WCQ7"/>
<evidence type="ECO:0000313" key="4">
    <source>
        <dbReference type="Proteomes" id="UP000231638"/>
    </source>
</evidence>
<dbReference type="Pfam" id="PF00990">
    <property type="entry name" value="GGDEF"/>
    <property type="match status" value="1"/>
</dbReference>
<dbReference type="InterPro" id="IPR043128">
    <property type="entry name" value="Rev_trsase/Diguanyl_cyclase"/>
</dbReference>
<dbReference type="STRING" id="366522.GCA_001548055_02328"/>
<organism evidence="3 4">
    <name type="scientific">Sulfurospirillum cavolei</name>
    <dbReference type="NCBI Taxonomy" id="366522"/>
    <lineage>
        <taxon>Bacteria</taxon>
        <taxon>Pseudomonadati</taxon>
        <taxon>Campylobacterota</taxon>
        <taxon>Epsilonproteobacteria</taxon>
        <taxon>Campylobacterales</taxon>
        <taxon>Sulfurospirillaceae</taxon>
        <taxon>Sulfurospirillum</taxon>
    </lineage>
</organism>